<dbReference type="KEGG" id="pfd:PFDG_00837"/>
<dbReference type="Proteomes" id="UP000054282">
    <property type="component" value="Unassembled WGS sequence"/>
</dbReference>
<evidence type="ECO:0000313" key="1">
    <source>
        <dbReference type="EMBL" id="KOB85410.1"/>
    </source>
</evidence>
<accession>A0A0L7LYS2</accession>
<organism evidence="1 2">
    <name type="scientific">Plasmodium falciparum (isolate Dd2)</name>
    <dbReference type="NCBI Taxonomy" id="57267"/>
    <lineage>
        <taxon>Eukaryota</taxon>
        <taxon>Sar</taxon>
        <taxon>Alveolata</taxon>
        <taxon>Apicomplexa</taxon>
        <taxon>Aconoidasida</taxon>
        <taxon>Haemosporida</taxon>
        <taxon>Plasmodiidae</taxon>
        <taxon>Plasmodium</taxon>
        <taxon>Plasmodium (Laverania)</taxon>
    </lineage>
</organism>
<dbReference type="AlphaFoldDB" id="A0A0L7LYS2"/>
<evidence type="ECO:0000313" key="2">
    <source>
        <dbReference type="Proteomes" id="UP000054282"/>
    </source>
</evidence>
<protein>
    <submittedName>
        <fullName evidence="1">Uncharacterized protein</fullName>
    </submittedName>
</protein>
<proteinExistence type="predicted"/>
<gene>
    <name evidence="1" type="ORF">PFDG_00837</name>
</gene>
<reference evidence="2" key="2">
    <citation type="submission" date="2006-09" db="EMBL/GenBank/DDBJ databases">
        <title>The genome sequence of Plasmodium falciparum Dd2.</title>
        <authorList>
            <consortium name="The Broad Institute Genome Sequencing Platform"/>
            <person name="Birren B."/>
            <person name="Lander E."/>
            <person name="Galagan J."/>
            <person name="Nusbaum C."/>
            <person name="Devon K."/>
            <person name="Henn M."/>
            <person name="Jaffe D."/>
            <person name="Butler J."/>
            <person name="Alvarez P."/>
            <person name="Gnerre S."/>
            <person name="Grabherr M."/>
            <person name="Kleber M."/>
            <person name="Mauceli E."/>
            <person name="Brockman W."/>
            <person name="MacCallum I.A."/>
            <person name="Rounsley S."/>
            <person name="Young S."/>
            <person name="LaButti K."/>
            <person name="Pushparaj V."/>
            <person name="DeCaprio D."/>
            <person name="Crawford M."/>
            <person name="Koehrsen M."/>
            <person name="Engels R."/>
            <person name="Montgomery P."/>
            <person name="Pearson M."/>
            <person name="Howarth C."/>
            <person name="Larson L."/>
            <person name="Luoma S."/>
            <person name="White J."/>
            <person name="Kodira C."/>
            <person name="Zeng Q."/>
            <person name="O'Leary S."/>
            <person name="Yandava C."/>
            <person name="Alvarado L."/>
            <person name="Wirth D."/>
            <person name="Volkman S."/>
            <person name="Hartl D."/>
        </authorList>
    </citation>
    <scope>NUCLEOTIDE SEQUENCE [LARGE SCALE GENOMIC DNA]</scope>
</reference>
<sequence length="61" mass="7465">MEEKVTNQEVEEIIKHINENKKNEGEHQNKKIKKKHFEYVNLSERFIITCPTYTQQFSHIY</sequence>
<reference evidence="2" key="1">
    <citation type="submission" date="2006-09" db="EMBL/GenBank/DDBJ databases">
        <title>Annotation of Plasmodium falciparum Dd2.</title>
        <authorList>
            <consortium name="The Broad Institute Genome Sequencing Platform"/>
            <person name="Volkman S.K."/>
            <person name="Neafsey D.E."/>
            <person name="Dash A.P."/>
            <person name="Chitnis C.E."/>
            <person name="Hartl D.L."/>
            <person name="Young S.K."/>
            <person name="Zeng Q."/>
            <person name="Koehrsen M."/>
            <person name="Alvarado L."/>
            <person name="Berlin A."/>
            <person name="Borenstein D."/>
            <person name="Chapman S.B."/>
            <person name="Chen Z."/>
            <person name="Engels R."/>
            <person name="Freedman E."/>
            <person name="Gellesch M."/>
            <person name="Goldberg J."/>
            <person name="Griggs A."/>
            <person name="Gujja S."/>
            <person name="Heilman E.R."/>
            <person name="Heiman D.I."/>
            <person name="Howarth C."/>
            <person name="Jen D."/>
            <person name="Larson L."/>
            <person name="Mehta T."/>
            <person name="Neiman D."/>
            <person name="Park D."/>
            <person name="Pearson M."/>
            <person name="Roberts A."/>
            <person name="Saif S."/>
            <person name="Shea T."/>
            <person name="Shenoy N."/>
            <person name="Sisk P."/>
            <person name="Stolte C."/>
            <person name="Sykes S."/>
            <person name="Walk T."/>
            <person name="White J."/>
            <person name="Yandava C."/>
            <person name="Haas B."/>
            <person name="Henn M.R."/>
            <person name="Nusbaum C."/>
            <person name="Birren B."/>
        </authorList>
    </citation>
    <scope>NUCLEOTIDE SEQUENCE [LARGE SCALE GENOMIC DNA]</scope>
</reference>
<feature type="non-terminal residue" evidence="1">
    <location>
        <position position="61"/>
    </location>
</feature>
<dbReference type="EMBL" id="DS016130">
    <property type="protein sequence ID" value="KOB85410.1"/>
    <property type="molecule type" value="Genomic_DNA"/>
</dbReference>
<name>A0A0L7LYS2_PLAF4</name>